<dbReference type="AlphaFoldDB" id="A0A2C6DSG3"/>
<dbReference type="STRING" id="1111728.GCA_000427805_02844"/>
<reference evidence="4" key="2">
    <citation type="submission" date="2017-09" db="EMBL/GenBank/DDBJ databases">
        <title>FDA dAtabase for Regulatory Grade micrObial Sequences (FDA-ARGOS): Supporting development and validation of Infectious Disease Dx tests.</title>
        <authorList>
            <person name="Minogue T."/>
            <person name="Wolcott M."/>
            <person name="Wasieloski L."/>
            <person name="Aguilar W."/>
            <person name="Moore D."/>
            <person name="Tallon L."/>
            <person name="Sadzewicz L."/>
            <person name="Ott S."/>
            <person name="Zhao X."/>
            <person name="Nagaraj S."/>
            <person name="Vavikolanu K."/>
            <person name="Aluvathingal J."/>
            <person name="Nadendla S."/>
            <person name="Sichtig H."/>
        </authorList>
    </citation>
    <scope>NUCLEOTIDE SEQUENCE [LARGE SCALE GENOMIC DNA]</scope>
    <source>
        <strain evidence="4">FDAARGOS_387</strain>
    </source>
</reference>
<name>A0A2C6DSG3_9GAMM</name>
<dbReference type="EMBL" id="PDDX01000001">
    <property type="protein sequence ID" value="PHI31751.1"/>
    <property type="molecule type" value="Genomic_DNA"/>
</dbReference>
<proteinExistence type="predicted"/>
<evidence type="ECO:0000313" key="2">
    <source>
        <dbReference type="EMBL" id="PHI31751.1"/>
    </source>
</evidence>
<reference evidence="3 5" key="3">
    <citation type="submission" date="2019-03" db="EMBL/GenBank/DDBJ databases">
        <authorList>
            <consortium name="Pathogen Informatics"/>
        </authorList>
    </citation>
    <scope>NUCLEOTIDE SEQUENCE [LARGE SCALE GENOMIC DNA]</scope>
    <source>
        <strain evidence="3 5">NCTC12282</strain>
    </source>
</reference>
<reference evidence="2" key="1">
    <citation type="submission" date="2017-09" db="EMBL/GenBank/DDBJ databases">
        <title>FDA dAtabase for Regulatory Grade micrObial Sequences (FDA-ARGOS): Supporting development and validation of Infectious Disease Dx tests.</title>
        <authorList>
            <person name="Minogue T."/>
            <person name="Wolcott M."/>
            <person name="Wasieloski L."/>
            <person name="Aguilar W."/>
            <person name="Moore D."/>
            <person name="Tallon L.J."/>
            <person name="Sadzewicz L."/>
            <person name="Ott S."/>
            <person name="Zhao X."/>
            <person name="Nagaraj S."/>
            <person name="Vavikolanu K."/>
            <person name="Aluvathingal J."/>
            <person name="Nadendla S."/>
            <person name="Sichtig H."/>
        </authorList>
    </citation>
    <scope>NUCLEOTIDE SEQUENCE</scope>
    <source>
        <strain evidence="2">FDAARGOS_387</strain>
    </source>
</reference>
<evidence type="ECO:0000313" key="3">
    <source>
        <dbReference type="EMBL" id="VFS52631.1"/>
    </source>
</evidence>
<dbReference type="Proteomes" id="UP000224974">
    <property type="component" value="Unassembled WGS sequence"/>
</dbReference>
<dbReference type="Proteomes" id="UP000373449">
    <property type="component" value="Unassembled WGS sequence"/>
</dbReference>
<evidence type="ECO:0000259" key="1">
    <source>
        <dbReference type="Pfam" id="PF13503"/>
    </source>
</evidence>
<protein>
    <submittedName>
        <fullName evidence="2">DUF4123 domain-containing protein</fullName>
    </submittedName>
</protein>
<keyword evidence="4" id="KW-1185">Reference proteome</keyword>
<evidence type="ECO:0000313" key="5">
    <source>
        <dbReference type="Proteomes" id="UP000373449"/>
    </source>
</evidence>
<dbReference type="InterPro" id="IPR025391">
    <property type="entry name" value="DUF4123"/>
</dbReference>
<organism evidence="2 4">
    <name type="scientific">Budvicia aquatica</name>
    <dbReference type="NCBI Taxonomy" id="82979"/>
    <lineage>
        <taxon>Bacteria</taxon>
        <taxon>Pseudomonadati</taxon>
        <taxon>Pseudomonadota</taxon>
        <taxon>Gammaproteobacteria</taxon>
        <taxon>Enterobacterales</taxon>
        <taxon>Budviciaceae</taxon>
        <taxon>Budvicia</taxon>
    </lineage>
</organism>
<gene>
    <name evidence="2" type="ORF">CRN84_21670</name>
    <name evidence="3" type="ORF">NCTC12282_05917</name>
</gene>
<evidence type="ECO:0000313" key="4">
    <source>
        <dbReference type="Proteomes" id="UP000224974"/>
    </source>
</evidence>
<feature type="domain" description="DUF4123" evidence="1">
    <location>
        <begin position="20"/>
        <end position="132"/>
    </location>
</feature>
<dbReference type="RefSeq" id="WP_051323358.1">
    <property type="nucleotide sequence ID" value="NZ_CAADJA010000002.1"/>
</dbReference>
<dbReference type="OrthoDB" id="955748at2"/>
<sequence length="242" mass="28233">MNPLPLSQWVEITATSNMPLYAVLANTGESQAVKEYYLHDGTQTPYGLYSGTPYADWFEVMPMIVPISNGSPFLNWVANTEHKDWGWLARSPFSLEMIAEHIRGLTQVIMPDGDAAFFRYWDGQYFSFHLEYLGQEWASILPVFPFYWVNGQYFTFQVSAQPEPKAFPWWSVPKELIRNLIKQDQTPALVHIFQVLQEDYPDIYWSMDEDLLKNKIEHFLDNSSCVLEDLLKNVIHHLENEQ</sequence>
<accession>A0A2C6DSG3</accession>
<dbReference type="EMBL" id="CAADJA010000002">
    <property type="protein sequence ID" value="VFS52631.1"/>
    <property type="molecule type" value="Genomic_DNA"/>
</dbReference>
<dbReference type="Pfam" id="PF13503">
    <property type="entry name" value="DUF4123"/>
    <property type="match status" value="1"/>
</dbReference>